<evidence type="ECO:0000259" key="1">
    <source>
        <dbReference type="Pfam" id="PF02129"/>
    </source>
</evidence>
<accession>A0A3A5L2X3</accession>
<dbReference type="AlphaFoldDB" id="A0A3A5L2X3"/>
<reference evidence="2 3" key="1">
    <citation type="submission" date="2018-09" db="EMBL/GenBank/DDBJ databases">
        <title>Mesorhizobium carmichaelinearum sp. nov. isolated from Carmichaelinea spp. root nodules in New Zealand.</title>
        <authorList>
            <person name="De Meyer S.E."/>
        </authorList>
    </citation>
    <scope>NUCLEOTIDE SEQUENCE [LARGE SCALE GENOMIC DNA]</scope>
    <source>
        <strain evidence="2 3">ICMP19557</strain>
    </source>
</reference>
<dbReference type="InterPro" id="IPR000383">
    <property type="entry name" value="Xaa-Pro-like_dom"/>
</dbReference>
<dbReference type="OrthoDB" id="217645at2"/>
<organism evidence="2 3">
    <name type="scientific">Mesorhizobium waimense</name>
    <dbReference type="NCBI Taxonomy" id="1300307"/>
    <lineage>
        <taxon>Bacteria</taxon>
        <taxon>Pseudomonadati</taxon>
        <taxon>Pseudomonadota</taxon>
        <taxon>Alphaproteobacteria</taxon>
        <taxon>Hyphomicrobiales</taxon>
        <taxon>Phyllobacteriaceae</taxon>
        <taxon>Mesorhizobium</taxon>
    </lineage>
</organism>
<dbReference type="Proteomes" id="UP000272706">
    <property type="component" value="Unassembled WGS sequence"/>
</dbReference>
<dbReference type="SUPFAM" id="SSF53474">
    <property type="entry name" value="alpha/beta-Hydrolases"/>
    <property type="match status" value="1"/>
</dbReference>
<gene>
    <name evidence="2" type="ORF">D3227_09000</name>
</gene>
<dbReference type="Gene3D" id="3.40.50.1820">
    <property type="entry name" value="alpha/beta hydrolase"/>
    <property type="match status" value="1"/>
</dbReference>
<dbReference type="PANTHER" id="PTHR22946">
    <property type="entry name" value="DIENELACTONE HYDROLASE DOMAIN-CONTAINING PROTEIN-RELATED"/>
    <property type="match status" value="1"/>
</dbReference>
<name>A0A3A5L2X3_9HYPH</name>
<sequence length="291" mass="31257">MRDAFEIGEHPLTLRSRKAERRDGFTLEELDFTTLHGERVRGFIARPLHSRSVPAVLCIHAHGFRYDVGASELLDGRAGLHSPPGPAFAAMGLATLMIDMPAFGLRTEPGESARTKARLWRGCSLAGQMVGEQAAAFAWLAARDDIVADRIGVYGMSMGATLGYWLAAVEPRIACVAHLCCFADFASLIDTGAHDLHGIYLTIPGLLNLTSNGEIAGRIAPRPQFIGIGDQDPLTPPGAVDRALVQTKAAYDRAGASGKLVVHREPESGHAETPAMRAAVVDFFRRHLADG</sequence>
<dbReference type="EMBL" id="QZWZ01000005">
    <property type="protein sequence ID" value="RJT40745.1"/>
    <property type="molecule type" value="Genomic_DNA"/>
</dbReference>
<dbReference type="InterPro" id="IPR050261">
    <property type="entry name" value="FrsA_esterase"/>
</dbReference>
<dbReference type="InterPro" id="IPR029058">
    <property type="entry name" value="AB_hydrolase_fold"/>
</dbReference>
<feature type="domain" description="Xaa-Pro dipeptidyl-peptidase-like" evidence="1">
    <location>
        <begin position="126"/>
        <end position="202"/>
    </location>
</feature>
<dbReference type="Pfam" id="PF02129">
    <property type="entry name" value="Peptidase_S15"/>
    <property type="match status" value="1"/>
</dbReference>
<proteinExistence type="predicted"/>
<comment type="caution">
    <text evidence="2">The sequence shown here is derived from an EMBL/GenBank/DDBJ whole genome shotgun (WGS) entry which is preliminary data.</text>
</comment>
<evidence type="ECO:0000313" key="2">
    <source>
        <dbReference type="EMBL" id="RJT40745.1"/>
    </source>
</evidence>
<evidence type="ECO:0000313" key="3">
    <source>
        <dbReference type="Proteomes" id="UP000272706"/>
    </source>
</evidence>
<dbReference type="GO" id="GO:0016787">
    <property type="term" value="F:hydrolase activity"/>
    <property type="evidence" value="ECO:0007669"/>
    <property type="project" value="InterPro"/>
</dbReference>
<protein>
    <recommendedName>
        <fullName evidence="1">Xaa-Pro dipeptidyl-peptidase-like domain-containing protein</fullName>
    </recommendedName>
</protein>
<keyword evidence="3" id="KW-1185">Reference proteome</keyword>